<dbReference type="RefSeq" id="WP_114705783.1">
    <property type="nucleotide sequence ID" value="NZ_QDKL01000001.1"/>
</dbReference>
<reference evidence="3" key="1">
    <citation type="journal article" date="2019" name="Int. J. Syst. Evol. Microbiol.">
        <title>Halobacteriovorax valvorus sp. nov., a novel prokaryotic predator isolated from coastal seawater of China.</title>
        <authorList>
            <person name="Chen M.-X."/>
        </authorList>
    </citation>
    <scope>NUCLEOTIDE SEQUENCE [LARGE SCALE GENOMIC DNA]</scope>
    <source>
        <strain evidence="3">BL9</strain>
    </source>
</reference>
<evidence type="ECO:0000256" key="1">
    <source>
        <dbReference type="SAM" id="Coils"/>
    </source>
</evidence>
<comment type="caution">
    <text evidence="2">The sequence shown here is derived from an EMBL/GenBank/DDBJ whole genome shotgun (WGS) entry which is preliminary data.</text>
</comment>
<dbReference type="Proteomes" id="UP000443582">
    <property type="component" value="Unassembled WGS sequence"/>
</dbReference>
<keyword evidence="1" id="KW-0175">Coiled coil</keyword>
<organism evidence="2 3">
    <name type="scientific">Halobacteriovorax vibrionivorans</name>
    <dbReference type="NCBI Taxonomy" id="2152716"/>
    <lineage>
        <taxon>Bacteria</taxon>
        <taxon>Pseudomonadati</taxon>
        <taxon>Bdellovibrionota</taxon>
        <taxon>Bacteriovoracia</taxon>
        <taxon>Bacteriovoracales</taxon>
        <taxon>Halobacteriovoraceae</taxon>
        <taxon>Halobacteriovorax</taxon>
    </lineage>
</organism>
<evidence type="ECO:0008006" key="4">
    <source>
        <dbReference type="Google" id="ProtNLM"/>
    </source>
</evidence>
<proteinExistence type="predicted"/>
<protein>
    <recommendedName>
        <fullName evidence="4">C4-type zinc ribbon domain-containing protein</fullName>
    </recommendedName>
</protein>
<accession>A0ABY0IIS6</accession>
<dbReference type="Gene3D" id="1.10.287.1490">
    <property type="match status" value="1"/>
</dbReference>
<evidence type="ECO:0000313" key="3">
    <source>
        <dbReference type="Proteomes" id="UP000443582"/>
    </source>
</evidence>
<evidence type="ECO:0000313" key="2">
    <source>
        <dbReference type="EMBL" id="RZF22838.1"/>
    </source>
</evidence>
<feature type="coiled-coil region" evidence="1">
    <location>
        <begin position="24"/>
        <end position="169"/>
    </location>
</feature>
<dbReference type="EMBL" id="QDKL01000001">
    <property type="protein sequence ID" value="RZF22838.1"/>
    <property type="molecule type" value="Genomic_DNA"/>
</dbReference>
<gene>
    <name evidence="2" type="ORF">DAY19_03430</name>
</gene>
<keyword evidence="3" id="KW-1185">Reference proteome</keyword>
<sequence>MENLKYLKDVMSLDKVILGLKQANNEELKRIEFLIKQKDKKEEEIAQLRNDTKQAKEQVTANEKSIFEIEKKLEQSRANLNAVTSQQQEEALSVSIKKQEDEFEGLQDKTLELLEMIEEKEALQKEAIEFITGITNTIDEIQAEVDQGNKANESKVLSLENQIEGLLSEIPPEAVKLYKMAAAKRAHDACTFLIGQSCGSCKFTYAVGEVATFNKGIDLILCKGCQRLLLPAPLRDI</sequence>
<name>A0ABY0IIS6_9BACT</name>